<keyword evidence="1" id="KW-0812">Transmembrane</keyword>
<reference evidence="2" key="1">
    <citation type="submission" date="2015-04" db="EMBL/GenBank/DDBJ databases">
        <title>Complete genome sequence of Microbacterium chocolatum SIT 101, a bacterium enantioselectively hydrolyzing mesomeric diesters.</title>
        <authorList>
            <person name="Li X."/>
            <person name="Xu Y."/>
        </authorList>
    </citation>
    <scope>NUCLEOTIDE SEQUENCE [LARGE SCALE GENOMIC DNA]</scope>
    <source>
        <strain evidence="2">SIT 101</strain>
    </source>
</reference>
<evidence type="ECO:0000313" key="2">
    <source>
        <dbReference type="EMBL" id="KOS10109.1"/>
    </source>
</evidence>
<accession>A0A0M9VKI4</accession>
<name>A0A0M9VKI4_9MICO</name>
<dbReference type="EMBL" id="LAVO01000013">
    <property type="protein sequence ID" value="KOS10109.1"/>
    <property type="molecule type" value="Genomic_DNA"/>
</dbReference>
<protein>
    <submittedName>
        <fullName evidence="2">Uncharacterized protein</fullName>
    </submittedName>
</protein>
<keyword evidence="1" id="KW-1133">Transmembrane helix</keyword>
<organism evidence="2 3">
    <name type="scientific">Microbacterium aurantiacum</name>
    <dbReference type="NCBI Taxonomy" id="162393"/>
    <lineage>
        <taxon>Bacteria</taxon>
        <taxon>Bacillati</taxon>
        <taxon>Actinomycetota</taxon>
        <taxon>Actinomycetes</taxon>
        <taxon>Micrococcales</taxon>
        <taxon>Microbacteriaceae</taxon>
        <taxon>Microbacterium</taxon>
    </lineage>
</organism>
<feature type="transmembrane region" description="Helical" evidence="1">
    <location>
        <begin position="29"/>
        <end position="52"/>
    </location>
</feature>
<gene>
    <name evidence="2" type="ORF">XI38_12720</name>
</gene>
<dbReference type="KEGG" id="mcw:A8L33_10375"/>
<keyword evidence="1" id="KW-0472">Membrane</keyword>
<sequence length="241" mass="25647">MTTTEPATRPPGAASSTRIIARRRSRRKLLSWIPITIVALLCVGFVVAAVAMQNSWWIDADRPASADQEAADGMSIFTGAGIDYIGRQGLMKIRVTEDALPADELGLPADGSERFEPIVPVTAIILGGDGVFSMDLVRSFTVTTTDGRVDSIELSRVSDGAWLTVFPYLNSVAERWGFTAADVAALQDDLTDASREEGADQYSAAIEPVQHNGALSSAEITVDTPSSQVTVTFEVAVADSP</sequence>
<keyword evidence="3" id="KW-1185">Reference proteome</keyword>
<proteinExistence type="predicted"/>
<dbReference type="OrthoDB" id="5056640at2"/>
<dbReference type="AlphaFoldDB" id="A0A0M9VKI4"/>
<dbReference type="PATRIC" id="fig|84292.3.peg.2584"/>
<evidence type="ECO:0000313" key="3">
    <source>
        <dbReference type="Proteomes" id="UP000037737"/>
    </source>
</evidence>
<comment type="caution">
    <text evidence="2">The sequence shown here is derived from an EMBL/GenBank/DDBJ whole genome shotgun (WGS) entry which is preliminary data.</text>
</comment>
<evidence type="ECO:0000256" key="1">
    <source>
        <dbReference type="SAM" id="Phobius"/>
    </source>
</evidence>
<dbReference type="Proteomes" id="UP000037737">
    <property type="component" value="Unassembled WGS sequence"/>
</dbReference>